<keyword evidence="2" id="KW-1185">Reference proteome</keyword>
<evidence type="ECO:0000313" key="2">
    <source>
        <dbReference type="Proteomes" id="UP000005870"/>
    </source>
</evidence>
<reference evidence="1 2" key="1">
    <citation type="journal article" date="2012" name="J. Bacteriol.">
        <title>Complete Genome Sequence of the BTEX-Degrading Bacterium Pseudoxanthomonas spadix BD-a59.</title>
        <authorList>
            <person name="Lee S.H."/>
            <person name="Jin H.M."/>
            <person name="Lee H.J."/>
            <person name="Kim J.M."/>
            <person name="Jeon C.O."/>
        </authorList>
    </citation>
    <scope>NUCLEOTIDE SEQUENCE [LARGE SCALE GENOMIC DNA]</scope>
    <source>
        <strain evidence="1 2">BD-a59</strain>
    </source>
</reference>
<dbReference type="RefSeq" id="WP_014161105.1">
    <property type="nucleotide sequence ID" value="NC_016147.2"/>
</dbReference>
<evidence type="ECO:0000313" key="1">
    <source>
        <dbReference type="EMBL" id="AER56932.1"/>
    </source>
</evidence>
<dbReference type="KEGG" id="psd:DSC_11440"/>
<protein>
    <submittedName>
        <fullName evidence="1">Uncharacterized protein</fullName>
    </submittedName>
</protein>
<accession>G7UQ48</accession>
<gene>
    <name evidence="1" type="ordered locus">DSC_11440</name>
</gene>
<dbReference type="EMBL" id="CP003093">
    <property type="protein sequence ID" value="AER56932.1"/>
    <property type="molecule type" value="Genomic_DNA"/>
</dbReference>
<dbReference type="Proteomes" id="UP000005870">
    <property type="component" value="Chromosome"/>
</dbReference>
<organism evidence="1 2">
    <name type="scientific">Pseudoxanthomonas spadix (strain BD-a59)</name>
    <dbReference type="NCBI Taxonomy" id="1045855"/>
    <lineage>
        <taxon>Bacteria</taxon>
        <taxon>Pseudomonadati</taxon>
        <taxon>Pseudomonadota</taxon>
        <taxon>Gammaproteobacteria</taxon>
        <taxon>Lysobacterales</taxon>
        <taxon>Lysobacteraceae</taxon>
        <taxon>Pseudoxanthomonas</taxon>
    </lineage>
</organism>
<proteinExistence type="predicted"/>
<name>G7UQ48_PSEUP</name>
<dbReference type="STRING" id="1045855.DSC_11440"/>
<dbReference type="HOGENOM" id="CLU_2754945_0_0_6"/>
<dbReference type="AlphaFoldDB" id="G7UQ48"/>
<sequence length="70" mass="7710">MNAAYDATYSRTPEGRASELIWAADRLVAELQRLRLDPSVKRAEAVTRHLHGMARTASLLTVALSQEVCA</sequence>